<organism evidence="2 3">
    <name type="scientific">Dibothriocephalus latus</name>
    <name type="common">Fish tapeworm</name>
    <name type="synonym">Diphyllobothrium latum</name>
    <dbReference type="NCBI Taxonomy" id="60516"/>
    <lineage>
        <taxon>Eukaryota</taxon>
        <taxon>Metazoa</taxon>
        <taxon>Spiralia</taxon>
        <taxon>Lophotrochozoa</taxon>
        <taxon>Platyhelminthes</taxon>
        <taxon>Cestoda</taxon>
        <taxon>Eucestoda</taxon>
        <taxon>Diphyllobothriidea</taxon>
        <taxon>Diphyllobothriidae</taxon>
        <taxon>Dibothriocephalus</taxon>
    </lineage>
</organism>
<feature type="domain" description="Notch NOD" evidence="1">
    <location>
        <begin position="6"/>
        <end position="40"/>
    </location>
</feature>
<dbReference type="Proteomes" id="UP000281553">
    <property type="component" value="Unassembled WGS sequence"/>
</dbReference>
<gene>
    <name evidence="2" type="ORF">DILT_LOCUS18392</name>
</gene>
<protein>
    <recommendedName>
        <fullName evidence="1">Notch NOD domain-containing protein</fullName>
    </recommendedName>
</protein>
<dbReference type="GO" id="GO:0030154">
    <property type="term" value="P:cell differentiation"/>
    <property type="evidence" value="ECO:0007669"/>
    <property type="project" value="InterPro"/>
</dbReference>
<proteinExistence type="predicted"/>
<dbReference type="InterPro" id="IPR010660">
    <property type="entry name" value="Notch_NOD_dom"/>
</dbReference>
<evidence type="ECO:0000313" key="3">
    <source>
        <dbReference type="Proteomes" id="UP000281553"/>
    </source>
</evidence>
<dbReference type="OrthoDB" id="430340at2759"/>
<evidence type="ECO:0000259" key="1">
    <source>
        <dbReference type="Pfam" id="PF06816"/>
    </source>
</evidence>
<name>A0A3P7P6S0_DIBLA</name>
<dbReference type="GO" id="GO:0016020">
    <property type="term" value="C:membrane"/>
    <property type="evidence" value="ECO:0007669"/>
    <property type="project" value="InterPro"/>
</dbReference>
<accession>A0A3P7P6S0</accession>
<keyword evidence="3" id="KW-1185">Reference proteome</keyword>
<evidence type="ECO:0000313" key="2">
    <source>
        <dbReference type="EMBL" id="VDN40947.1"/>
    </source>
</evidence>
<dbReference type="Pfam" id="PF06816">
    <property type="entry name" value="NOD"/>
    <property type="match status" value="1"/>
</dbReference>
<dbReference type="EMBL" id="UYRU01099983">
    <property type="protein sequence ID" value="VDN40947.1"/>
    <property type="molecule type" value="Genomic_DNA"/>
</dbReference>
<sequence length="58" mass="6408">MDANLTAFEAVQRDFLSQLATMLRAVVRTAKDEQGNARITDLDSGRRIRVSQSPCAVN</sequence>
<reference evidence="2 3" key="1">
    <citation type="submission" date="2018-11" db="EMBL/GenBank/DDBJ databases">
        <authorList>
            <consortium name="Pathogen Informatics"/>
        </authorList>
    </citation>
    <scope>NUCLEOTIDE SEQUENCE [LARGE SCALE GENOMIC DNA]</scope>
</reference>
<dbReference type="AlphaFoldDB" id="A0A3P7P6S0"/>